<protein>
    <submittedName>
        <fullName evidence="1">Uncharacterized protein</fullName>
    </submittedName>
</protein>
<sequence>MITSVGFESAVEVGVAAFCSGPEPPGDADVLERLTGAGVEPWLAERLLAFLPMAFTRRLLPDITYTDVVAAPSGRIRLADEPVFTAALARAQRADRGEMERIALRSAEFNVINQALNDGVQMADMAIGEVRALRDLPPPAPGDGGVPCPRAVFEEMLRGHGAVLGGGTSVDARLFVHPAPPGLVMGQIDFAVSHPALAAPRLVESFAGPGATWREAIGGALQKFERGALHPIVEGLLRPGAAPGQVQRERYEHPSGAFELVLGAQLTMFADRPVPPAGPLLDRLLDALRSQPLTRRVHWMRFFVAHHEGRLQSNEVLLDGAAWPAGEAVVAGSPAPLPDGRVAVRLFSLLVPADR</sequence>
<dbReference type="Pfam" id="PF19875">
    <property type="entry name" value="DUF6348"/>
    <property type="match status" value="1"/>
</dbReference>
<accession>A0A239FTM5</accession>
<gene>
    <name evidence="1" type="ORF">SAMN05443665_1006144</name>
</gene>
<organism evidence="1 2">
    <name type="scientific">Actinomadura meyerae</name>
    <dbReference type="NCBI Taxonomy" id="240840"/>
    <lineage>
        <taxon>Bacteria</taxon>
        <taxon>Bacillati</taxon>
        <taxon>Actinomycetota</taxon>
        <taxon>Actinomycetes</taxon>
        <taxon>Streptosporangiales</taxon>
        <taxon>Thermomonosporaceae</taxon>
        <taxon>Actinomadura</taxon>
    </lineage>
</organism>
<evidence type="ECO:0000313" key="1">
    <source>
        <dbReference type="EMBL" id="SNS59553.1"/>
    </source>
</evidence>
<dbReference type="OrthoDB" id="3281520at2"/>
<dbReference type="InterPro" id="IPR045929">
    <property type="entry name" value="DUF6348"/>
</dbReference>
<evidence type="ECO:0000313" key="2">
    <source>
        <dbReference type="Proteomes" id="UP000198318"/>
    </source>
</evidence>
<name>A0A239FTM5_9ACTN</name>
<proteinExistence type="predicted"/>
<keyword evidence="2" id="KW-1185">Reference proteome</keyword>
<reference evidence="1 2" key="1">
    <citation type="submission" date="2017-06" db="EMBL/GenBank/DDBJ databases">
        <authorList>
            <person name="Kim H.J."/>
            <person name="Triplett B.A."/>
        </authorList>
    </citation>
    <scope>NUCLEOTIDE SEQUENCE [LARGE SCALE GENOMIC DNA]</scope>
    <source>
        <strain evidence="1 2">DSM 44715</strain>
    </source>
</reference>
<dbReference type="Proteomes" id="UP000198318">
    <property type="component" value="Unassembled WGS sequence"/>
</dbReference>
<dbReference type="RefSeq" id="WP_089325481.1">
    <property type="nucleotide sequence ID" value="NZ_FZOR01000006.1"/>
</dbReference>
<dbReference type="AlphaFoldDB" id="A0A239FTM5"/>
<dbReference type="EMBL" id="FZOR01000006">
    <property type="protein sequence ID" value="SNS59553.1"/>
    <property type="molecule type" value="Genomic_DNA"/>
</dbReference>